<protein>
    <submittedName>
        <fullName evidence="2">LuxR family transcriptional regulator</fullName>
    </submittedName>
</protein>
<dbReference type="PANTHER" id="PTHR47691">
    <property type="entry name" value="REGULATOR-RELATED"/>
    <property type="match status" value="1"/>
</dbReference>
<dbReference type="Pfam" id="PF00931">
    <property type="entry name" value="NB-ARC"/>
    <property type="match status" value="1"/>
</dbReference>
<dbReference type="SUPFAM" id="SSF48452">
    <property type="entry name" value="TPR-like"/>
    <property type="match status" value="1"/>
</dbReference>
<dbReference type="InterPro" id="IPR027417">
    <property type="entry name" value="P-loop_NTPase"/>
</dbReference>
<comment type="caution">
    <text evidence="2">The sequence shown here is derived from an EMBL/GenBank/DDBJ whole genome shotgun (WGS) entry which is preliminary data.</text>
</comment>
<dbReference type="AlphaFoldDB" id="A0A428Z6Q9"/>
<dbReference type="Gene3D" id="3.40.50.300">
    <property type="entry name" value="P-loop containing nucleotide triphosphate hydrolases"/>
    <property type="match status" value="1"/>
</dbReference>
<dbReference type="Pfam" id="PF00196">
    <property type="entry name" value="GerE"/>
    <property type="match status" value="1"/>
</dbReference>
<dbReference type="Pfam" id="PF25872">
    <property type="entry name" value="HTH_77"/>
    <property type="match status" value="1"/>
</dbReference>
<dbReference type="GO" id="GO:0003677">
    <property type="term" value="F:DNA binding"/>
    <property type="evidence" value="ECO:0007669"/>
    <property type="project" value="InterPro"/>
</dbReference>
<evidence type="ECO:0000259" key="1">
    <source>
        <dbReference type="PROSITE" id="PS50043"/>
    </source>
</evidence>
<dbReference type="SMART" id="SM00421">
    <property type="entry name" value="HTH_LUXR"/>
    <property type="match status" value="1"/>
</dbReference>
<dbReference type="SUPFAM" id="SSF46894">
    <property type="entry name" value="C-terminal effector domain of the bipartite response regulators"/>
    <property type="match status" value="1"/>
</dbReference>
<dbReference type="PROSITE" id="PS50043">
    <property type="entry name" value="HTH_LUXR_2"/>
    <property type="match status" value="1"/>
</dbReference>
<dbReference type="GO" id="GO:0043531">
    <property type="term" value="F:ADP binding"/>
    <property type="evidence" value="ECO:0007669"/>
    <property type="project" value="InterPro"/>
</dbReference>
<evidence type="ECO:0000313" key="3">
    <source>
        <dbReference type="Proteomes" id="UP000287547"/>
    </source>
</evidence>
<dbReference type="Proteomes" id="UP000287547">
    <property type="component" value="Unassembled WGS sequence"/>
</dbReference>
<dbReference type="PANTHER" id="PTHR47691:SF3">
    <property type="entry name" value="HTH-TYPE TRANSCRIPTIONAL REGULATOR RV0890C-RELATED"/>
    <property type="match status" value="1"/>
</dbReference>
<reference evidence="2 3" key="1">
    <citation type="submission" date="2018-05" db="EMBL/GenBank/DDBJ databases">
        <title>Evolution of GPA BGCs.</title>
        <authorList>
            <person name="Waglechner N."/>
            <person name="Wright G.D."/>
        </authorList>
    </citation>
    <scope>NUCLEOTIDE SEQUENCE [LARGE SCALE GENOMIC DNA]</scope>
    <source>
        <strain evidence="2 3">A82846</strain>
    </source>
</reference>
<dbReference type="InterPro" id="IPR058852">
    <property type="entry name" value="HTH_77"/>
</dbReference>
<dbReference type="OrthoDB" id="9812579at2"/>
<sequence length="789" mass="86536">MSSTSSRRQRGGNLPAEVTSFVDRRREIAVATRLLSSTQLLTLTGAGGVGKTRLALRVAARVRRAFADGVWLVELAALQDRTLLEQTVADTVGLRNQSARSPREVVVGYLRDKQLLLVLDNCEHLVDRCAGLATDLLPAAPGLRILATSRHALRVLGEHILPLPPLPLPNLERMSPGKLLHNEAIRLFAERATAVRPGFEVTPDNRTTLARICWRLDGLPLAIELTAARLRALSPEQILARLDDRFRLLRAGWRAGPARHQTLRAVVDWSYGLCSPPEQQLWARVSVFAGGFDLDAAETVCTGDGINRDQVLDLVAGLVDKSILIREDQDHGLSARYRQLDTLRHYGRDTLRAAGQEAVLRRRHRDYYLRLAERGEAGWFGPAQREVAARIRGEHTNLQAALEFCLTTPGESQTGLRMAAALFFYWFCCGFLAEGRHWLDRALAQDAEPGRARATALWINANLALCQGDLPTGAAMVNQCRDWARQQGDDTMLAYALYLQGCIIQGSAATASLDLPRAQALLEEALALFESSSELNTIVVIARVALAAAAIFQGDLVHAVALCRQSLAIGETHGEHWARAYTLYFLALAEWTGGNVPQATTHARESLQIKYTFFRELLGSVLAVELLAWIAGTAGESERAAMLLGTAHQIWSLVGGQPLFDSPHWIVPHQACEQQARRALGDRAFQAAFDCGADLDLDRAVAYALGEKPASATPVSTARDTAGTPLTRRERQVAELVAQGLSNKDIAARLVIAQRTAEGHVQRILTKLGFTTRTQLAAWVAQHREGRDQ</sequence>
<dbReference type="Gene3D" id="1.10.10.10">
    <property type="entry name" value="Winged helix-like DNA-binding domain superfamily/Winged helix DNA-binding domain"/>
    <property type="match status" value="1"/>
</dbReference>
<gene>
    <name evidence="2" type="ORF">DMH04_24920</name>
</gene>
<dbReference type="PRINTS" id="PR00364">
    <property type="entry name" value="DISEASERSIST"/>
</dbReference>
<dbReference type="InterPro" id="IPR036388">
    <property type="entry name" value="WH-like_DNA-bd_sf"/>
</dbReference>
<dbReference type="EMBL" id="QHKI01000021">
    <property type="protein sequence ID" value="RSM82845.1"/>
    <property type="molecule type" value="Genomic_DNA"/>
</dbReference>
<feature type="domain" description="HTH luxR-type" evidence="1">
    <location>
        <begin position="719"/>
        <end position="784"/>
    </location>
</feature>
<proteinExistence type="predicted"/>
<dbReference type="PRINTS" id="PR00038">
    <property type="entry name" value="HTHLUXR"/>
</dbReference>
<dbReference type="GO" id="GO:0006355">
    <property type="term" value="P:regulation of DNA-templated transcription"/>
    <property type="evidence" value="ECO:0007669"/>
    <property type="project" value="InterPro"/>
</dbReference>
<dbReference type="InterPro" id="IPR000792">
    <property type="entry name" value="Tscrpt_reg_LuxR_C"/>
</dbReference>
<dbReference type="Gene3D" id="1.25.40.10">
    <property type="entry name" value="Tetratricopeptide repeat domain"/>
    <property type="match status" value="1"/>
</dbReference>
<dbReference type="RefSeq" id="WP_125727519.1">
    <property type="nucleotide sequence ID" value="NZ_QHKI01000021.1"/>
</dbReference>
<dbReference type="InterPro" id="IPR016032">
    <property type="entry name" value="Sig_transdc_resp-reg_C-effctor"/>
</dbReference>
<dbReference type="CDD" id="cd06170">
    <property type="entry name" value="LuxR_C_like"/>
    <property type="match status" value="1"/>
</dbReference>
<organism evidence="2 3">
    <name type="scientific">Kibdelosporangium aridum</name>
    <dbReference type="NCBI Taxonomy" id="2030"/>
    <lineage>
        <taxon>Bacteria</taxon>
        <taxon>Bacillati</taxon>
        <taxon>Actinomycetota</taxon>
        <taxon>Actinomycetes</taxon>
        <taxon>Pseudonocardiales</taxon>
        <taxon>Pseudonocardiaceae</taxon>
        <taxon>Kibdelosporangium</taxon>
    </lineage>
</organism>
<dbReference type="SUPFAM" id="SSF52540">
    <property type="entry name" value="P-loop containing nucleoside triphosphate hydrolases"/>
    <property type="match status" value="1"/>
</dbReference>
<accession>A0A428Z6Q9</accession>
<evidence type="ECO:0000313" key="2">
    <source>
        <dbReference type="EMBL" id="RSM82845.1"/>
    </source>
</evidence>
<dbReference type="InterPro" id="IPR011990">
    <property type="entry name" value="TPR-like_helical_dom_sf"/>
</dbReference>
<name>A0A428Z6Q9_KIBAR</name>
<dbReference type="InterPro" id="IPR002182">
    <property type="entry name" value="NB-ARC"/>
</dbReference>